<evidence type="ECO:0000313" key="2">
    <source>
        <dbReference type="Proteomes" id="UP000326757"/>
    </source>
</evidence>
<dbReference type="OrthoDB" id="3527551at2759"/>
<gene>
    <name evidence="1" type="ORF">EYC80_006765</name>
</gene>
<proteinExistence type="predicted"/>
<comment type="caution">
    <text evidence="1">The sequence shown here is derived from an EMBL/GenBank/DDBJ whole genome shotgun (WGS) entry which is preliminary data.</text>
</comment>
<dbReference type="Proteomes" id="UP000326757">
    <property type="component" value="Unassembled WGS sequence"/>
</dbReference>
<reference evidence="1 2" key="1">
    <citation type="submission" date="2019-06" db="EMBL/GenBank/DDBJ databases">
        <title>Genome Sequence of the Brown Rot Fungal Pathogen Monilinia laxa.</title>
        <authorList>
            <person name="De Miccolis Angelini R.M."/>
            <person name="Landi L."/>
            <person name="Abate D."/>
            <person name="Pollastro S."/>
            <person name="Romanazzi G."/>
            <person name="Faretra F."/>
        </authorList>
    </citation>
    <scope>NUCLEOTIDE SEQUENCE [LARGE SCALE GENOMIC DNA]</scope>
    <source>
        <strain evidence="1 2">Mlax316</strain>
    </source>
</reference>
<keyword evidence="2" id="KW-1185">Reference proteome</keyword>
<dbReference type="AlphaFoldDB" id="A0A5N6JZ35"/>
<sequence>MKVTTARMFNKNSLVANSNLPPKPPSSIEPHESLIWLEGAQTLQIYVAYTEGRRLEEMAVYMTILVDRMTEYGPWAVRVELLLLPRVIRYWESPSIYIQHVCEMKSLVDNINRSFEFLRRVNVQINLDYANFHQMKLAAAVFSLDVEWTLNYFVEGTLHLLKIEAESHLMRRLLGVYERDFDV</sequence>
<dbReference type="EMBL" id="VIGI01000010">
    <property type="protein sequence ID" value="KAB8294804.1"/>
    <property type="molecule type" value="Genomic_DNA"/>
</dbReference>
<evidence type="ECO:0000313" key="1">
    <source>
        <dbReference type="EMBL" id="KAB8294804.1"/>
    </source>
</evidence>
<organism evidence="1 2">
    <name type="scientific">Monilinia laxa</name>
    <name type="common">Brown rot fungus</name>
    <name type="synonym">Sclerotinia laxa</name>
    <dbReference type="NCBI Taxonomy" id="61186"/>
    <lineage>
        <taxon>Eukaryota</taxon>
        <taxon>Fungi</taxon>
        <taxon>Dikarya</taxon>
        <taxon>Ascomycota</taxon>
        <taxon>Pezizomycotina</taxon>
        <taxon>Leotiomycetes</taxon>
        <taxon>Helotiales</taxon>
        <taxon>Sclerotiniaceae</taxon>
        <taxon>Monilinia</taxon>
    </lineage>
</organism>
<accession>A0A5N6JZ35</accession>
<protein>
    <submittedName>
        <fullName evidence="1">Uncharacterized protein</fullName>
    </submittedName>
</protein>
<name>A0A5N6JZ35_MONLA</name>